<keyword evidence="3" id="KW-1185">Reference proteome</keyword>
<sequence length="201" mass="23429">MSDENMNNPYESFRRLSEMWEKGLNDLLIQSIDNRELIRMTQLGVGVHSRYIERLKRNQELMANIMNIPTKNDVANVAKLTVQAEEKVDTLQQQIWSLQDSFALANQEQHKLLAEIMEFTKQLHTEWVHSAKDLAEAKKITTEMKKMRQELVEARDLKTNLLELKQELIHFSDLKNEVNVLRELLKKEKEDTALAVAGAKE</sequence>
<accession>A0A1H7VR13</accession>
<dbReference type="STRING" id="930146.SAMN05192533_10156"/>
<proteinExistence type="predicted"/>
<name>A0A1H7VR13_9BACI</name>
<protein>
    <recommendedName>
        <fullName evidence="4">Polyhydroxyalkanoic acid synthase, PhaR subunit</fullName>
    </recommendedName>
</protein>
<evidence type="ECO:0008006" key="4">
    <source>
        <dbReference type="Google" id="ProtNLM"/>
    </source>
</evidence>
<gene>
    <name evidence="2" type="ORF">SAMN05192533_10156</name>
</gene>
<evidence type="ECO:0000313" key="2">
    <source>
        <dbReference type="EMBL" id="SEM11319.1"/>
    </source>
</evidence>
<dbReference type="EMBL" id="FOBW01000001">
    <property type="protein sequence ID" value="SEM11319.1"/>
    <property type="molecule type" value="Genomic_DNA"/>
</dbReference>
<dbReference type="RefSeq" id="WP_090740015.1">
    <property type="nucleotide sequence ID" value="NZ_FOBW01000001.1"/>
</dbReference>
<reference evidence="3" key="1">
    <citation type="submission" date="2016-10" db="EMBL/GenBank/DDBJ databases">
        <authorList>
            <person name="Varghese N."/>
            <person name="Submissions S."/>
        </authorList>
    </citation>
    <scope>NUCLEOTIDE SEQUENCE [LARGE SCALE GENOMIC DNA]</scope>
    <source>
        <strain evidence="3">B48,IBRC-M 10115,DSM 25386,CECT 8001</strain>
    </source>
</reference>
<keyword evidence="1" id="KW-0175">Coiled coil</keyword>
<feature type="coiled-coil region" evidence="1">
    <location>
        <begin position="137"/>
        <end position="191"/>
    </location>
</feature>
<dbReference type="Proteomes" id="UP000198553">
    <property type="component" value="Unassembled WGS sequence"/>
</dbReference>
<organism evidence="2 3">
    <name type="scientific">Mesobacillus persicus</name>
    <dbReference type="NCBI Taxonomy" id="930146"/>
    <lineage>
        <taxon>Bacteria</taxon>
        <taxon>Bacillati</taxon>
        <taxon>Bacillota</taxon>
        <taxon>Bacilli</taxon>
        <taxon>Bacillales</taxon>
        <taxon>Bacillaceae</taxon>
        <taxon>Mesobacillus</taxon>
    </lineage>
</organism>
<dbReference type="OrthoDB" id="2872086at2"/>
<dbReference type="AlphaFoldDB" id="A0A1H7VR13"/>
<evidence type="ECO:0000256" key="1">
    <source>
        <dbReference type="SAM" id="Coils"/>
    </source>
</evidence>
<evidence type="ECO:0000313" key="3">
    <source>
        <dbReference type="Proteomes" id="UP000198553"/>
    </source>
</evidence>